<dbReference type="Gene3D" id="3.40.50.300">
    <property type="entry name" value="P-loop containing nucleotide triphosphate hydrolases"/>
    <property type="match status" value="2"/>
</dbReference>
<dbReference type="AlphaFoldDB" id="A0A5Q2RPZ6"/>
<dbReference type="CDD" id="cd17923">
    <property type="entry name" value="DEXHc_Hrq1-like"/>
    <property type="match status" value="1"/>
</dbReference>
<dbReference type="InterPro" id="IPR018973">
    <property type="entry name" value="MZB"/>
</dbReference>
<dbReference type="RefSeq" id="WP_153760620.1">
    <property type="nucleotide sequence ID" value="NZ_CP045851.1"/>
</dbReference>
<dbReference type="EMBL" id="CP045851">
    <property type="protein sequence ID" value="QGG96516.1"/>
    <property type="molecule type" value="Genomic_DNA"/>
</dbReference>
<dbReference type="GO" id="GO:0043138">
    <property type="term" value="F:3'-5' DNA helicase activity"/>
    <property type="evidence" value="ECO:0007669"/>
    <property type="project" value="TreeGrafter"/>
</dbReference>
<dbReference type="CDD" id="cd18797">
    <property type="entry name" value="SF2_C_Hrq"/>
    <property type="match status" value="1"/>
</dbReference>
<dbReference type="InterPro" id="IPR014001">
    <property type="entry name" value="Helicase_ATP-bd"/>
</dbReference>
<dbReference type="InterPro" id="IPR011545">
    <property type="entry name" value="DEAD/DEAH_box_helicase_dom"/>
</dbReference>
<accession>A0A5Q2RPZ6</accession>
<dbReference type="Pfam" id="PF22982">
    <property type="entry name" value="WHD_HRQ1"/>
    <property type="match status" value="1"/>
</dbReference>
<keyword evidence="5" id="KW-0347">Helicase</keyword>
<dbReference type="InterPro" id="IPR055227">
    <property type="entry name" value="HRQ1_WHD"/>
</dbReference>
<dbReference type="Pfam" id="PF09369">
    <property type="entry name" value="MZB"/>
    <property type="match status" value="1"/>
</dbReference>
<sequence length="757" mass="81024">MTLTTSGSLESLLTELADDGRLVHVERIPARPARHAPLAQPLRGPAADLVPSGGLWSHQAEAIDHLRAGRSVAVATGTASGKSLCYQLPIVEAITTGPAPATALAMFPTKALAQDQLRALTDLGAPGVVAVTYDGDTSPEARAWARTHANVVLTNPDMLHAGILPHHGRWATFLRRLRFVVIDELHVLRGVFGTHVAHLLRRLRRLCELYGSSPTFVFCSATIGEPGRLAGTLCGLDVAEVLDDGSPRGERTVALLDPPVLDVVTGVRSSGHAEAASVMADLVRRGHRSLAFSRSRTGTELLAADVKARLDADLADAVRPYRGGYLATERREIEAALFSGELRGVVATTALELGVDIGGLDACVLDGYPGTIASLWQQVGRAGRDQQSSVAVLVAGDDQLDRWFMTHPRELFVRPPEPAVVNPSNPEILAPHLACAAYEKPLVRTDGRFWGELLDDGVRDLVLRDRLRIRHDRHGDPRAVWAGRGWPSHGVGLRSGSAREVRIATPDGRLVGLVDEARAHSLVHPGAIYLHQGKVWRVDRLDLDDLAAIVVPDPGDTYTQARTDVAVEILRTDARRQVGAAELSLGRVRIRSQVVGYQRKDVRTRDVIETVELDLPPTTLDTRGFWYTLAPSILAEAGVAPGAVPGTLHAAEHAAISLLPLFTICDRWDVGGVSTALQADTGLPTVVIHDGYPGGTGIAELGYEAADRHLPATLELLDACGCADGCPSCVQSPKCGNGNEPLDKHGAIALLRRVLDS</sequence>
<dbReference type="InterPro" id="IPR022307">
    <property type="entry name" value="Helicase_put_actinobac"/>
</dbReference>
<evidence type="ECO:0000256" key="1">
    <source>
        <dbReference type="ARBA" id="ARBA00022741"/>
    </source>
</evidence>
<evidence type="ECO:0000313" key="5">
    <source>
        <dbReference type="EMBL" id="QGG96516.1"/>
    </source>
</evidence>
<dbReference type="PANTHER" id="PTHR47957">
    <property type="entry name" value="ATP-DEPENDENT HELICASE HRQ1"/>
    <property type="match status" value="1"/>
</dbReference>
<organism evidence="5 6">
    <name type="scientific">Actinomarinicola tropica</name>
    <dbReference type="NCBI Taxonomy" id="2789776"/>
    <lineage>
        <taxon>Bacteria</taxon>
        <taxon>Bacillati</taxon>
        <taxon>Actinomycetota</taxon>
        <taxon>Acidimicrobiia</taxon>
        <taxon>Acidimicrobiales</taxon>
        <taxon>Iamiaceae</taxon>
        <taxon>Actinomarinicola</taxon>
    </lineage>
</organism>
<dbReference type="SMART" id="SM00490">
    <property type="entry name" value="HELICc"/>
    <property type="match status" value="1"/>
</dbReference>
<keyword evidence="2" id="KW-0067">ATP-binding</keyword>
<name>A0A5Q2RPZ6_9ACTN</name>
<keyword evidence="5" id="KW-0378">Hydrolase</keyword>
<dbReference type="GO" id="GO:0003676">
    <property type="term" value="F:nucleic acid binding"/>
    <property type="evidence" value="ECO:0007669"/>
    <property type="project" value="InterPro"/>
</dbReference>
<protein>
    <submittedName>
        <fullName evidence="5">DEAD/DEAH box helicase</fullName>
    </submittedName>
</protein>
<dbReference type="GO" id="GO:0036297">
    <property type="term" value="P:interstrand cross-link repair"/>
    <property type="evidence" value="ECO:0007669"/>
    <property type="project" value="TreeGrafter"/>
</dbReference>
<dbReference type="SMART" id="SM00487">
    <property type="entry name" value="DEXDc"/>
    <property type="match status" value="1"/>
</dbReference>
<evidence type="ECO:0000259" key="4">
    <source>
        <dbReference type="PROSITE" id="PS51194"/>
    </source>
</evidence>
<feature type="domain" description="Helicase C-terminal" evidence="4">
    <location>
        <begin position="259"/>
        <end position="427"/>
    </location>
</feature>
<dbReference type="PANTHER" id="PTHR47957:SF3">
    <property type="entry name" value="ATP-DEPENDENT HELICASE HRQ1"/>
    <property type="match status" value="1"/>
</dbReference>
<gene>
    <name evidence="5" type="ORF">GH723_16190</name>
</gene>
<keyword evidence="1" id="KW-0547">Nucleotide-binding</keyword>
<reference evidence="5 6" key="1">
    <citation type="submission" date="2019-11" db="EMBL/GenBank/DDBJ databases">
        <authorList>
            <person name="He Y."/>
        </authorList>
    </citation>
    <scope>NUCLEOTIDE SEQUENCE [LARGE SCALE GENOMIC DNA]</scope>
    <source>
        <strain evidence="5 6">SCSIO 58843</strain>
    </source>
</reference>
<dbReference type="Proteomes" id="UP000334019">
    <property type="component" value="Chromosome"/>
</dbReference>
<dbReference type="KEGG" id="atq:GH723_16190"/>
<evidence type="ECO:0000313" key="6">
    <source>
        <dbReference type="Proteomes" id="UP000334019"/>
    </source>
</evidence>
<evidence type="ECO:0000259" key="3">
    <source>
        <dbReference type="PROSITE" id="PS51192"/>
    </source>
</evidence>
<dbReference type="InterPro" id="IPR001650">
    <property type="entry name" value="Helicase_C-like"/>
</dbReference>
<evidence type="ECO:0000256" key="2">
    <source>
        <dbReference type="ARBA" id="ARBA00022840"/>
    </source>
</evidence>
<dbReference type="GO" id="GO:0005524">
    <property type="term" value="F:ATP binding"/>
    <property type="evidence" value="ECO:0007669"/>
    <property type="project" value="UniProtKB-KW"/>
</dbReference>
<dbReference type="PROSITE" id="PS51192">
    <property type="entry name" value="HELICASE_ATP_BIND_1"/>
    <property type="match status" value="1"/>
</dbReference>
<dbReference type="Pfam" id="PF00270">
    <property type="entry name" value="DEAD"/>
    <property type="match status" value="1"/>
</dbReference>
<dbReference type="NCBIfam" id="TIGR03817">
    <property type="entry name" value="DECH_helic"/>
    <property type="match status" value="1"/>
</dbReference>
<dbReference type="SUPFAM" id="SSF52540">
    <property type="entry name" value="P-loop containing nucleoside triphosphate hydrolases"/>
    <property type="match status" value="1"/>
</dbReference>
<feature type="domain" description="Helicase ATP-binding" evidence="3">
    <location>
        <begin position="63"/>
        <end position="241"/>
    </location>
</feature>
<keyword evidence="6" id="KW-1185">Reference proteome</keyword>
<dbReference type="Pfam" id="PF00271">
    <property type="entry name" value="Helicase_C"/>
    <property type="match status" value="1"/>
</dbReference>
<proteinExistence type="predicted"/>
<dbReference type="GO" id="GO:0006289">
    <property type="term" value="P:nucleotide-excision repair"/>
    <property type="evidence" value="ECO:0007669"/>
    <property type="project" value="TreeGrafter"/>
</dbReference>
<dbReference type="PROSITE" id="PS51194">
    <property type="entry name" value="HELICASE_CTER"/>
    <property type="match status" value="1"/>
</dbReference>
<dbReference type="InterPro" id="IPR027417">
    <property type="entry name" value="P-loop_NTPase"/>
</dbReference>